<accession>A0A1M6ZSZ6</accession>
<dbReference type="SUPFAM" id="SSF56281">
    <property type="entry name" value="Metallo-hydrolase/oxidoreductase"/>
    <property type="match status" value="1"/>
</dbReference>
<dbReference type="RefSeq" id="WP_083611294.1">
    <property type="nucleotide sequence ID" value="NZ_FQZU01000061.1"/>
</dbReference>
<dbReference type="Pfam" id="PF12706">
    <property type="entry name" value="Lactamase_B_2"/>
    <property type="match status" value="1"/>
</dbReference>
<dbReference type="CDD" id="cd16272">
    <property type="entry name" value="RNaseZ_MBL-fold"/>
    <property type="match status" value="1"/>
</dbReference>
<evidence type="ECO:0000313" key="3">
    <source>
        <dbReference type="Proteomes" id="UP000183994"/>
    </source>
</evidence>
<gene>
    <name evidence="2" type="ORF">SAMN02745216_05031</name>
</gene>
<evidence type="ECO:0000313" key="2">
    <source>
        <dbReference type="EMBL" id="SHL33601.1"/>
    </source>
</evidence>
<dbReference type="InterPro" id="IPR036866">
    <property type="entry name" value="RibonucZ/Hydroxyglut_hydro"/>
</dbReference>
<reference evidence="3" key="1">
    <citation type="submission" date="2016-11" db="EMBL/GenBank/DDBJ databases">
        <authorList>
            <person name="Varghese N."/>
            <person name="Submissions S."/>
        </authorList>
    </citation>
    <scope>NUCLEOTIDE SEQUENCE [LARGE SCALE GENOMIC DNA]</scope>
    <source>
        <strain evidence="3">DSM 16219</strain>
    </source>
</reference>
<proteinExistence type="predicted"/>
<keyword evidence="3" id="KW-1185">Reference proteome</keyword>
<dbReference type="GO" id="GO:0042781">
    <property type="term" value="F:3'-tRNA processing endoribonuclease activity"/>
    <property type="evidence" value="ECO:0007669"/>
    <property type="project" value="TreeGrafter"/>
</dbReference>
<sequence>MKINILGSGTCVPSLERSTCSALVSVGSSRLLFDSGAGTMRRLLETGHTIQDVTHIFYSHLHPDHVGEFVPFLFSTKYPKEYGRRTPFSVIAARGFMDFYKNLQSAFGDWIVLDPEIMEIMEMDAAGPDRRDFADFTVETRPMEHTDQSVGFRINAGRKSFVYSGDSDYCRDLIDLSRGADLLLCECALPDDNKVPGHLTPSQAGEIAARAEVKRLVLTHFYPECDEAPVFDQCRKTWSGPLDLAQDLMEILI</sequence>
<dbReference type="InterPro" id="IPR001279">
    <property type="entry name" value="Metallo-B-lactamas"/>
</dbReference>
<dbReference type="Proteomes" id="UP000183994">
    <property type="component" value="Unassembled WGS sequence"/>
</dbReference>
<dbReference type="PANTHER" id="PTHR46018">
    <property type="entry name" value="ZINC PHOSPHODIESTERASE ELAC PROTEIN 1"/>
    <property type="match status" value="1"/>
</dbReference>
<dbReference type="Gene3D" id="3.60.15.10">
    <property type="entry name" value="Ribonuclease Z/Hydroxyacylglutathione hydrolase-like"/>
    <property type="match status" value="1"/>
</dbReference>
<dbReference type="STRING" id="1121393.SAMN02745216_05031"/>
<protein>
    <submittedName>
        <fullName evidence="2">Ribonuclease BN, tRNA processing enzyme</fullName>
    </submittedName>
</protein>
<name>A0A1M6ZSZ6_9BACT</name>
<dbReference type="AlphaFoldDB" id="A0A1M6ZSZ6"/>
<dbReference type="PANTHER" id="PTHR46018:SF2">
    <property type="entry name" value="ZINC PHOSPHODIESTERASE ELAC PROTEIN 1"/>
    <property type="match status" value="1"/>
</dbReference>
<dbReference type="EMBL" id="FQZU01000061">
    <property type="protein sequence ID" value="SHL33601.1"/>
    <property type="molecule type" value="Genomic_DNA"/>
</dbReference>
<feature type="domain" description="Metallo-beta-lactamase" evidence="1">
    <location>
        <begin position="17"/>
        <end position="198"/>
    </location>
</feature>
<evidence type="ECO:0000259" key="1">
    <source>
        <dbReference type="SMART" id="SM00849"/>
    </source>
</evidence>
<dbReference type="OrthoDB" id="9803916at2"/>
<dbReference type="SMART" id="SM00849">
    <property type="entry name" value="Lactamase_B"/>
    <property type="match status" value="1"/>
</dbReference>
<organism evidence="2 3">
    <name type="scientific">Desulfatibacillum alkenivorans DSM 16219</name>
    <dbReference type="NCBI Taxonomy" id="1121393"/>
    <lineage>
        <taxon>Bacteria</taxon>
        <taxon>Pseudomonadati</taxon>
        <taxon>Thermodesulfobacteriota</taxon>
        <taxon>Desulfobacteria</taxon>
        <taxon>Desulfobacterales</taxon>
        <taxon>Desulfatibacillaceae</taxon>
        <taxon>Desulfatibacillum</taxon>
    </lineage>
</organism>